<dbReference type="Pfam" id="PF07584">
    <property type="entry name" value="BatA"/>
    <property type="match status" value="1"/>
</dbReference>
<dbReference type="PANTHER" id="PTHR37464">
    <property type="entry name" value="BLL2463 PROTEIN"/>
    <property type="match status" value="1"/>
</dbReference>
<dbReference type="EMBL" id="PUHZ01000026">
    <property type="protein sequence ID" value="PQO41395.1"/>
    <property type="molecule type" value="Genomic_DNA"/>
</dbReference>
<reference evidence="3 4" key="1">
    <citation type="submission" date="2018-02" db="EMBL/GenBank/DDBJ databases">
        <title>Comparative genomes isolates from brazilian mangrove.</title>
        <authorList>
            <person name="Araujo J.E."/>
            <person name="Taketani R.G."/>
            <person name="Silva M.C.P."/>
            <person name="Loureco M.V."/>
            <person name="Andreote F.D."/>
        </authorList>
    </citation>
    <scope>NUCLEOTIDE SEQUENCE [LARGE SCALE GENOMIC DNA]</scope>
    <source>
        <strain evidence="3 4">Nap-Phe MGV</strain>
    </source>
</reference>
<feature type="transmembrane region" description="Helical" evidence="1">
    <location>
        <begin position="63"/>
        <end position="84"/>
    </location>
</feature>
<protein>
    <recommendedName>
        <fullName evidence="2">VWFA domain-containing protein</fullName>
    </recommendedName>
</protein>
<dbReference type="InterPro" id="IPR024163">
    <property type="entry name" value="Aerotolerance_reg_N"/>
</dbReference>
<organism evidence="3 4">
    <name type="scientific">Blastopirellula marina</name>
    <dbReference type="NCBI Taxonomy" id="124"/>
    <lineage>
        <taxon>Bacteria</taxon>
        <taxon>Pseudomonadati</taxon>
        <taxon>Planctomycetota</taxon>
        <taxon>Planctomycetia</taxon>
        <taxon>Pirellulales</taxon>
        <taxon>Pirellulaceae</taxon>
        <taxon>Blastopirellula</taxon>
    </lineage>
</organism>
<dbReference type="RefSeq" id="WP_105339219.1">
    <property type="nucleotide sequence ID" value="NZ_PUHZ01000026.1"/>
</dbReference>
<dbReference type="AlphaFoldDB" id="A0A2S8GA98"/>
<name>A0A2S8GA98_9BACT</name>
<evidence type="ECO:0000259" key="2">
    <source>
        <dbReference type="PROSITE" id="PS50234"/>
    </source>
</evidence>
<evidence type="ECO:0000313" key="3">
    <source>
        <dbReference type="EMBL" id="PQO41395.1"/>
    </source>
</evidence>
<keyword evidence="1" id="KW-0472">Membrane</keyword>
<gene>
    <name evidence="3" type="ORF">C5Y93_30225</name>
</gene>
<evidence type="ECO:0000256" key="1">
    <source>
        <dbReference type="SAM" id="Phobius"/>
    </source>
</evidence>
<feature type="transmembrane region" description="Helical" evidence="1">
    <location>
        <begin position="632"/>
        <end position="651"/>
    </location>
</feature>
<comment type="caution">
    <text evidence="3">The sequence shown here is derived from an EMBL/GenBank/DDBJ whole genome shotgun (WGS) entry which is preliminary data.</text>
</comment>
<feature type="domain" description="VWFA" evidence="2">
    <location>
        <begin position="93"/>
        <end position="304"/>
    </location>
</feature>
<dbReference type="Pfam" id="PF13519">
    <property type="entry name" value="VWA_2"/>
    <property type="match status" value="1"/>
</dbReference>
<dbReference type="Proteomes" id="UP000237819">
    <property type="component" value="Unassembled WGS sequence"/>
</dbReference>
<feature type="transmembrane region" description="Helical" evidence="1">
    <location>
        <begin position="6"/>
        <end position="28"/>
    </location>
</feature>
<dbReference type="Gene3D" id="3.40.50.410">
    <property type="entry name" value="von Willebrand factor, type A domain"/>
    <property type="match status" value="1"/>
</dbReference>
<accession>A0A2S8GA98</accession>
<dbReference type="SMART" id="SM00327">
    <property type="entry name" value="VWA"/>
    <property type="match status" value="1"/>
</dbReference>
<dbReference type="SUPFAM" id="SSF53300">
    <property type="entry name" value="vWA-like"/>
    <property type="match status" value="1"/>
</dbReference>
<keyword evidence="1" id="KW-0812">Transmembrane</keyword>
<keyword evidence="1" id="KW-1133">Transmembrane helix</keyword>
<dbReference type="InterPro" id="IPR036465">
    <property type="entry name" value="vWFA_dom_sf"/>
</dbReference>
<dbReference type="OrthoDB" id="5289914at2"/>
<dbReference type="PROSITE" id="PS50234">
    <property type="entry name" value="VWFA"/>
    <property type="match status" value="1"/>
</dbReference>
<evidence type="ECO:0000313" key="4">
    <source>
        <dbReference type="Proteomes" id="UP000237819"/>
    </source>
</evidence>
<proteinExistence type="predicted"/>
<sequence length="657" mass="72757">MTILPTLGWLGWTLLAVVPAAIVALYFLKLRRQPLEVPSTYLWSRTIEDLHVNSLWQRLRQSILLLLQLLFALLLILACLRPGMQGQKLIGDRFVFLIDNSASMGAEDVPDAKNRLEESKRRIAEMIDQMQSGDVAMLVSFADRAKIEQAFTDDRRILQRKLTAIELTNRVSDVSEALRVASGLANPGQSAFSEGDAGVAEAKPATLYIFSDGRFPPIADFTFGNLAPVYVPIGDPLTGNVGIVAFSTQRNPDRNEELQAYARIERVGAAPDEVVANLYYNDDLLDAQTVKLPAEGAAGIQFELGTLDAGKLRLQLDVQDVLAADNIAYAAINPPRKANVLMVTKGNEYFRLAMATEAITRLARVTMVDPSYLQGDQYKQEAATGVYDLIIYDNCAPEVMPESSTLLLGAVPPGDQWKLGEEVTVPQVIDIAHSHPMMNFIEMSNVMIGYANPIEVQGGTTLIDSQHGPLLAIAPRKGFEDAVLGFHFLIEKDGSTFYNTEWPKRQSFPVFVKNVVEYLGDVRQGAADLSVRPGIPVELRTSTPVEEVKVTPPTGRVREIGREGKNLFSFSETDQLGTYDVREGSGPDVTQSFSVNIFDAQETNILPAEAIATDWGEPIEGQSSWEPVRVDFWKWIVLAAILVLLIEWWIYNRRVYL</sequence>
<dbReference type="PANTHER" id="PTHR37464:SF1">
    <property type="entry name" value="BLL2463 PROTEIN"/>
    <property type="match status" value="1"/>
</dbReference>
<dbReference type="InterPro" id="IPR002035">
    <property type="entry name" value="VWF_A"/>
</dbReference>